<dbReference type="EMBL" id="QIBW01000010">
    <property type="protein sequence ID" value="ROT89354.1"/>
    <property type="molecule type" value="Genomic_DNA"/>
</dbReference>
<evidence type="ECO:0000313" key="1">
    <source>
        <dbReference type="EMBL" id="ROT89354.1"/>
    </source>
</evidence>
<dbReference type="AlphaFoldDB" id="A0A423UJ79"/>
<comment type="caution">
    <text evidence="1">The sequence shown here is derived from an EMBL/GenBank/DDBJ whole genome shotgun (WGS) entry which is preliminary data.</text>
</comment>
<name>A0A423UJ79_9ACTN</name>
<proteinExistence type="predicted"/>
<reference evidence="2" key="1">
    <citation type="submission" date="2018-05" db="EMBL/GenBank/DDBJ databases">
        <title>Genome Sequencing of selected type strains of the family Eggerthellaceae.</title>
        <authorList>
            <person name="Danylec N."/>
            <person name="Stoll D.A."/>
            <person name="Doetsch A."/>
            <person name="Huch M."/>
        </authorList>
    </citation>
    <scope>NUCLEOTIDE SEQUENCE [LARGE SCALE GENOMIC DNA]</scope>
    <source>
        <strain evidence="2">DSM 27213</strain>
    </source>
</reference>
<accession>A0A423UJ79</accession>
<dbReference type="Proteomes" id="UP000285258">
    <property type="component" value="Unassembled WGS sequence"/>
</dbReference>
<organism evidence="1 2">
    <name type="scientific">Gordonibacter urolithinfaciens</name>
    <dbReference type="NCBI Taxonomy" id="1335613"/>
    <lineage>
        <taxon>Bacteria</taxon>
        <taxon>Bacillati</taxon>
        <taxon>Actinomycetota</taxon>
        <taxon>Coriobacteriia</taxon>
        <taxon>Eggerthellales</taxon>
        <taxon>Eggerthellaceae</taxon>
        <taxon>Gordonibacter</taxon>
    </lineage>
</organism>
<protein>
    <submittedName>
        <fullName evidence="1">Uncharacterized protein</fullName>
    </submittedName>
</protein>
<dbReference type="RefSeq" id="WP_096227995.1">
    <property type="nucleotide sequence ID" value="NZ_CP168029.1"/>
</dbReference>
<evidence type="ECO:0000313" key="2">
    <source>
        <dbReference type="Proteomes" id="UP000285258"/>
    </source>
</evidence>
<gene>
    <name evidence="1" type="ORF">DMP12_09085</name>
</gene>
<sequence>MQYEELKAQIEAVPAAQAKDYRELLALASIAGGVWPRLKGHLEAAEDCRGFFQAIYDDDACRFENAWAYWAKMNKEPWADRFEAEKAVRGVRLENKGIFIEGNGNELLVPLQGRGHAANVYLFAENSFNEHAAELYGAINGSFTCVGMELEGAFDIYRAHRALIFERWDVDKLRRRANGKGQVRTGCDCSATW</sequence>